<evidence type="ECO:0000313" key="2">
    <source>
        <dbReference type="Proteomes" id="UP000006643"/>
    </source>
</evidence>
<proteinExistence type="predicted"/>
<sequence length="75" mass="8257">MTASSEIVVRAHVPASKIAQLKTPVKNATAAAKKKTLEPTNTGTALVKRSIKPFKSRMMDEVPLFVEDDFEEVEQ</sequence>
<dbReference type="KEGG" id="pif:PITG_20293"/>
<organism evidence="1 2">
    <name type="scientific">Phytophthora infestans (strain T30-4)</name>
    <name type="common">Potato late blight agent</name>
    <dbReference type="NCBI Taxonomy" id="403677"/>
    <lineage>
        <taxon>Eukaryota</taxon>
        <taxon>Sar</taxon>
        <taxon>Stramenopiles</taxon>
        <taxon>Oomycota</taxon>
        <taxon>Peronosporomycetes</taxon>
        <taxon>Peronosporales</taxon>
        <taxon>Peronosporaceae</taxon>
        <taxon>Phytophthora</taxon>
    </lineage>
</organism>
<dbReference type="InParanoid" id="D0P1A3"/>
<dbReference type="AlphaFoldDB" id="D0P1A3"/>
<dbReference type="RefSeq" id="XP_002895913.1">
    <property type="nucleotide sequence ID" value="XM_002895867.1"/>
</dbReference>
<keyword evidence="2" id="KW-1185">Reference proteome</keyword>
<dbReference type="Proteomes" id="UP000006643">
    <property type="component" value="Unassembled WGS sequence"/>
</dbReference>
<dbReference type="OrthoDB" id="68076at2759"/>
<dbReference type="EMBL" id="DS028242">
    <property type="protein sequence ID" value="EEY54129.1"/>
    <property type="molecule type" value="Genomic_DNA"/>
</dbReference>
<dbReference type="VEuPathDB" id="FungiDB:PITG_20293"/>
<reference evidence="2" key="1">
    <citation type="journal article" date="2009" name="Nature">
        <title>Genome sequence and analysis of the Irish potato famine pathogen Phytophthora infestans.</title>
        <authorList>
            <consortium name="The Broad Institute Genome Sequencing Platform"/>
            <person name="Haas B.J."/>
            <person name="Kamoun S."/>
            <person name="Zody M.C."/>
            <person name="Jiang R.H."/>
            <person name="Handsaker R.E."/>
            <person name="Cano L.M."/>
            <person name="Grabherr M."/>
            <person name="Kodira C.D."/>
            <person name="Raffaele S."/>
            <person name="Torto-Alalibo T."/>
            <person name="Bozkurt T.O."/>
            <person name="Ah-Fong A.M."/>
            <person name="Alvarado L."/>
            <person name="Anderson V.L."/>
            <person name="Armstrong M.R."/>
            <person name="Avrova A."/>
            <person name="Baxter L."/>
            <person name="Beynon J."/>
            <person name="Boevink P.C."/>
            <person name="Bollmann S.R."/>
            <person name="Bos J.I."/>
            <person name="Bulone V."/>
            <person name="Cai G."/>
            <person name="Cakir C."/>
            <person name="Carrington J.C."/>
            <person name="Chawner M."/>
            <person name="Conti L."/>
            <person name="Costanzo S."/>
            <person name="Ewan R."/>
            <person name="Fahlgren N."/>
            <person name="Fischbach M.A."/>
            <person name="Fugelstad J."/>
            <person name="Gilroy E.M."/>
            <person name="Gnerre S."/>
            <person name="Green P.J."/>
            <person name="Grenville-Briggs L.J."/>
            <person name="Griffith J."/>
            <person name="Grunwald N.J."/>
            <person name="Horn K."/>
            <person name="Horner N.R."/>
            <person name="Hu C.H."/>
            <person name="Huitema E."/>
            <person name="Jeong D.H."/>
            <person name="Jones A.M."/>
            <person name="Jones J.D."/>
            <person name="Jones R.W."/>
            <person name="Karlsson E.K."/>
            <person name="Kunjeti S.G."/>
            <person name="Lamour K."/>
            <person name="Liu Z."/>
            <person name="Ma L."/>
            <person name="Maclean D."/>
            <person name="Chibucos M.C."/>
            <person name="McDonald H."/>
            <person name="McWalters J."/>
            <person name="Meijer H.J."/>
            <person name="Morgan W."/>
            <person name="Morris P.F."/>
            <person name="Munro C.A."/>
            <person name="O'Neill K."/>
            <person name="Ospina-Giraldo M."/>
            <person name="Pinzon A."/>
            <person name="Pritchard L."/>
            <person name="Ramsahoye B."/>
            <person name="Ren Q."/>
            <person name="Restrepo S."/>
            <person name="Roy S."/>
            <person name="Sadanandom A."/>
            <person name="Savidor A."/>
            <person name="Schornack S."/>
            <person name="Schwartz D.C."/>
            <person name="Schumann U.D."/>
            <person name="Schwessinger B."/>
            <person name="Seyer L."/>
            <person name="Sharpe T."/>
            <person name="Silvar C."/>
            <person name="Song J."/>
            <person name="Studholme D.J."/>
            <person name="Sykes S."/>
            <person name="Thines M."/>
            <person name="van de Vondervoort P.J."/>
            <person name="Phuntumart V."/>
            <person name="Wawra S."/>
            <person name="Weide R."/>
            <person name="Win J."/>
            <person name="Young C."/>
            <person name="Zhou S."/>
            <person name="Fry W."/>
            <person name="Meyers B.C."/>
            <person name="van West P."/>
            <person name="Ristaino J."/>
            <person name="Govers F."/>
            <person name="Birch P.R."/>
            <person name="Whisson S.C."/>
            <person name="Judelson H.S."/>
            <person name="Nusbaum C."/>
        </authorList>
    </citation>
    <scope>NUCLEOTIDE SEQUENCE [LARGE SCALE GENOMIC DNA]</scope>
    <source>
        <strain evidence="2">T30-4</strain>
    </source>
</reference>
<dbReference type="GeneID" id="9469951"/>
<evidence type="ECO:0000313" key="1">
    <source>
        <dbReference type="EMBL" id="EEY54129.1"/>
    </source>
</evidence>
<accession>D0P1A3</accession>
<protein>
    <submittedName>
        <fullName evidence="1">Uncharacterized protein</fullName>
    </submittedName>
</protein>
<dbReference type="HOGENOM" id="CLU_2676415_0_0_1"/>
<name>D0P1A3_PHYIT</name>
<gene>
    <name evidence="1" type="ORF">PITG_20293</name>
</gene>